<reference evidence="1 2" key="1">
    <citation type="submission" date="2013-07" db="EMBL/GenBank/DDBJ databases">
        <title>Isolation of Lactococcus garvieae strain TRF1 from the fecal material of a timber rattlesnake.</title>
        <authorList>
            <person name="McLaughlin R.W."/>
            <person name="Cochran P.A."/>
            <person name="Dowd S.E."/>
        </authorList>
    </citation>
    <scope>NUCLEOTIDE SEQUENCE [LARGE SCALE GENOMIC DNA]</scope>
    <source>
        <strain evidence="1 2">TRF1</strain>
    </source>
</reference>
<dbReference type="Proteomes" id="UP000018692">
    <property type="component" value="Unassembled WGS sequence"/>
</dbReference>
<comment type="caution">
    <text evidence="1">The sequence shown here is derived from an EMBL/GenBank/DDBJ whole genome shotgun (WGS) entry which is preliminary data.</text>
</comment>
<accession>V8ARW5</accession>
<proteinExistence type="predicted"/>
<sequence>MQKEVEKIRETYAKTENEIIKDLKNKIRKLEQK</sequence>
<name>V8ARW5_9LACT</name>
<evidence type="ECO:0000313" key="1">
    <source>
        <dbReference type="EMBL" id="ETD04901.1"/>
    </source>
</evidence>
<dbReference type="EMBL" id="AVFE01000015">
    <property type="protein sequence ID" value="ETD04901.1"/>
    <property type="molecule type" value="Genomic_DNA"/>
</dbReference>
<evidence type="ECO:0000313" key="2">
    <source>
        <dbReference type="Proteomes" id="UP000018692"/>
    </source>
</evidence>
<protein>
    <submittedName>
        <fullName evidence="1">Uncharacterized protein</fullName>
    </submittedName>
</protein>
<gene>
    <name evidence="1" type="ORF">N568_0105230</name>
</gene>
<organism evidence="1 2">
    <name type="scientific">Lactococcus garvieae TRF1</name>
    <dbReference type="NCBI Taxonomy" id="1380772"/>
    <lineage>
        <taxon>Bacteria</taxon>
        <taxon>Bacillati</taxon>
        <taxon>Bacillota</taxon>
        <taxon>Bacilli</taxon>
        <taxon>Lactobacillales</taxon>
        <taxon>Streptococcaceae</taxon>
        <taxon>Lactococcus</taxon>
    </lineage>
</organism>
<dbReference type="AlphaFoldDB" id="V8ARW5"/>